<keyword evidence="3" id="KW-0808">Transferase</keyword>
<dbReference type="Pfam" id="PF01636">
    <property type="entry name" value="APH"/>
    <property type="match status" value="1"/>
</dbReference>
<gene>
    <name evidence="3" type="ORF">SAMN05660461_4829</name>
</gene>
<dbReference type="RefSeq" id="WP_079472100.1">
    <property type="nucleotide sequence ID" value="NZ_FUZZ01000004.1"/>
</dbReference>
<name>A0A1T5P8E6_9BACT</name>
<dbReference type="Gene3D" id="3.30.200.20">
    <property type="entry name" value="Phosphorylase Kinase, domain 1"/>
    <property type="match status" value="1"/>
</dbReference>
<dbReference type="PANTHER" id="PTHR21064:SF6">
    <property type="entry name" value="AMINOGLYCOSIDE PHOSPHOTRANSFERASE DOMAIN-CONTAINING PROTEIN"/>
    <property type="match status" value="1"/>
</dbReference>
<accession>A0A1T5P8E6</accession>
<dbReference type="PANTHER" id="PTHR21064">
    <property type="entry name" value="AMINOGLYCOSIDE PHOSPHOTRANSFERASE DOMAIN-CONTAINING PROTEIN-RELATED"/>
    <property type="match status" value="1"/>
</dbReference>
<keyword evidence="4" id="KW-1185">Reference proteome</keyword>
<dbReference type="InterPro" id="IPR002575">
    <property type="entry name" value="Aminoglycoside_PTrfase"/>
</dbReference>
<evidence type="ECO:0000313" key="4">
    <source>
        <dbReference type="Proteomes" id="UP000190166"/>
    </source>
</evidence>
<dbReference type="EMBL" id="FUZZ01000004">
    <property type="protein sequence ID" value="SKD08952.1"/>
    <property type="molecule type" value="Genomic_DNA"/>
</dbReference>
<evidence type="ECO:0000256" key="1">
    <source>
        <dbReference type="ARBA" id="ARBA00038240"/>
    </source>
</evidence>
<sequence length="334" mass="38284">MSHFPVSSSNLSAPHLALFVQSQYNVANSVTCHLIKSGVNDTYQVTTSAGKYIFRVYSLNWRTVTDISEELRLLLLLKEGGIPVSWPLADKQGHFIQTLNAPEGERYGVLFSFAEGEKLLHYDDEVHVKAGMVMARMHQLTQSVPLNRVTYTAQNLLVEPLESLKKFLPADTPEMAFMATAQAHLLQVLQEADPAAIRQGVVHMDIWFDNMNIRPDQEITLFDFDFCGNGWQCLDVAYYILQLHSLIRDMPECQAKVDRFLEGYTAITPLSTEEQRLIPALGVCMYFFYLGVQCDRYHNWSNSFLNETYLKRFINMLVKRYYELYLQNASLVNP</sequence>
<dbReference type="GO" id="GO:0009088">
    <property type="term" value="P:threonine biosynthetic process"/>
    <property type="evidence" value="ECO:0007669"/>
    <property type="project" value="TreeGrafter"/>
</dbReference>
<evidence type="ECO:0000259" key="2">
    <source>
        <dbReference type="Pfam" id="PF01636"/>
    </source>
</evidence>
<dbReference type="AlphaFoldDB" id="A0A1T5P8E6"/>
<dbReference type="GO" id="GO:0004413">
    <property type="term" value="F:homoserine kinase activity"/>
    <property type="evidence" value="ECO:0007669"/>
    <property type="project" value="TreeGrafter"/>
</dbReference>
<protein>
    <submittedName>
        <fullName evidence="3">Ser/Thr protein kinase RdoA involved in Cpx stress response, MazF antagonist</fullName>
    </submittedName>
</protein>
<comment type="similarity">
    <text evidence="1">Belongs to the pseudomonas-type ThrB family.</text>
</comment>
<dbReference type="Gene3D" id="3.90.1200.10">
    <property type="match status" value="1"/>
</dbReference>
<dbReference type="InterPro" id="IPR050249">
    <property type="entry name" value="Pseudomonas-type_ThrB"/>
</dbReference>
<feature type="domain" description="Aminoglycoside phosphotransferase" evidence="2">
    <location>
        <begin position="35"/>
        <end position="245"/>
    </location>
</feature>
<proteinExistence type="inferred from homology"/>
<keyword evidence="3" id="KW-0418">Kinase</keyword>
<reference evidence="3 4" key="1">
    <citation type="submission" date="2017-02" db="EMBL/GenBank/DDBJ databases">
        <authorList>
            <person name="Peterson S.W."/>
        </authorList>
    </citation>
    <scope>NUCLEOTIDE SEQUENCE [LARGE SCALE GENOMIC DNA]</scope>
    <source>
        <strain evidence="3 4">DSM 18108</strain>
    </source>
</reference>
<dbReference type="InterPro" id="IPR011009">
    <property type="entry name" value="Kinase-like_dom_sf"/>
</dbReference>
<dbReference type="SUPFAM" id="SSF56112">
    <property type="entry name" value="Protein kinase-like (PK-like)"/>
    <property type="match status" value="1"/>
</dbReference>
<organism evidence="3 4">
    <name type="scientific">Chitinophaga ginsengisegetis</name>
    <dbReference type="NCBI Taxonomy" id="393003"/>
    <lineage>
        <taxon>Bacteria</taxon>
        <taxon>Pseudomonadati</taxon>
        <taxon>Bacteroidota</taxon>
        <taxon>Chitinophagia</taxon>
        <taxon>Chitinophagales</taxon>
        <taxon>Chitinophagaceae</taxon>
        <taxon>Chitinophaga</taxon>
    </lineage>
</organism>
<evidence type="ECO:0000313" key="3">
    <source>
        <dbReference type="EMBL" id="SKD08952.1"/>
    </source>
</evidence>
<dbReference type="STRING" id="393003.SAMN05660461_4829"/>
<dbReference type="Proteomes" id="UP000190166">
    <property type="component" value="Unassembled WGS sequence"/>
</dbReference>